<name>A0ABP6KGB7_9ACTN</name>
<comment type="caution">
    <text evidence="2">The sequence shown here is derived from an EMBL/GenBank/DDBJ whole genome shotgun (WGS) entry which is preliminary data.</text>
</comment>
<dbReference type="EMBL" id="BAAAWD010000006">
    <property type="protein sequence ID" value="GAA3003035.1"/>
    <property type="molecule type" value="Genomic_DNA"/>
</dbReference>
<accession>A0ABP6KGB7</accession>
<protein>
    <submittedName>
        <fullName evidence="2">Uncharacterized protein</fullName>
    </submittedName>
</protein>
<reference evidence="3" key="1">
    <citation type="journal article" date="2019" name="Int. J. Syst. Evol. Microbiol.">
        <title>The Global Catalogue of Microorganisms (GCM) 10K type strain sequencing project: providing services to taxonomists for standard genome sequencing and annotation.</title>
        <authorList>
            <consortium name="The Broad Institute Genomics Platform"/>
            <consortium name="The Broad Institute Genome Sequencing Center for Infectious Disease"/>
            <person name="Wu L."/>
            <person name="Ma J."/>
        </authorList>
    </citation>
    <scope>NUCLEOTIDE SEQUENCE [LARGE SCALE GENOMIC DNA]</scope>
    <source>
        <strain evidence="3">JCM 3106</strain>
    </source>
</reference>
<evidence type="ECO:0000256" key="1">
    <source>
        <dbReference type="SAM" id="MobiDB-lite"/>
    </source>
</evidence>
<organism evidence="2 3">
    <name type="scientific">Streptosporangium longisporum</name>
    <dbReference type="NCBI Taxonomy" id="46187"/>
    <lineage>
        <taxon>Bacteria</taxon>
        <taxon>Bacillati</taxon>
        <taxon>Actinomycetota</taxon>
        <taxon>Actinomycetes</taxon>
        <taxon>Streptosporangiales</taxon>
        <taxon>Streptosporangiaceae</taxon>
        <taxon>Streptosporangium</taxon>
    </lineage>
</organism>
<evidence type="ECO:0000313" key="3">
    <source>
        <dbReference type="Proteomes" id="UP001499930"/>
    </source>
</evidence>
<feature type="region of interest" description="Disordered" evidence="1">
    <location>
        <begin position="1"/>
        <end position="57"/>
    </location>
</feature>
<proteinExistence type="predicted"/>
<dbReference type="Proteomes" id="UP001499930">
    <property type="component" value="Unassembled WGS sequence"/>
</dbReference>
<gene>
    <name evidence="2" type="ORF">GCM10017559_25490</name>
</gene>
<evidence type="ECO:0000313" key="2">
    <source>
        <dbReference type="EMBL" id="GAA3003035.1"/>
    </source>
</evidence>
<sequence length="57" mass="6343">MTRAGAAEREKTDGHDGHRDREEGRHDDVSPHLPRLVHEAMMPVRGTGWEARGGTGR</sequence>
<keyword evidence="3" id="KW-1185">Reference proteome</keyword>
<feature type="compositionally biased region" description="Basic and acidic residues" evidence="1">
    <location>
        <begin position="1"/>
        <end position="30"/>
    </location>
</feature>